<feature type="signal peptide" evidence="1">
    <location>
        <begin position="1"/>
        <end position="16"/>
    </location>
</feature>
<protein>
    <submittedName>
        <fullName evidence="2">Uncharacterized protein</fullName>
    </submittedName>
</protein>
<name>A0A2H1GHR0_ZYMTR</name>
<evidence type="ECO:0000256" key="1">
    <source>
        <dbReference type="SAM" id="SignalP"/>
    </source>
</evidence>
<accession>A0A2H1GHR0</accession>
<keyword evidence="1" id="KW-0732">Signal</keyword>
<proteinExistence type="predicted"/>
<evidence type="ECO:0000313" key="2">
    <source>
        <dbReference type="EMBL" id="SMR53067.1"/>
    </source>
</evidence>
<feature type="chain" id="PRO_5013635009" evidence="1">
    <location>
        <begin position="17"/>
        <end position="147"/>
    </location>
</feature>
<evidence type="ECO:0000313" key="3">
    <source>
        <dbReference type="Proteomes" id="UP000245764"/>
    </source>
</evidence>
<sequence>MTTLVLSTLLTASAWAAYNVKELKWDPANGGVSQKTRQERGPGAHYGDPCTDNTDCGGTCANIYCATGQEDICDQRTKKCTCALQNAAPVCLCVIDNVALGWGPLSDACKRGDVIDGKIKCVYNCQDDGVTGGNGGCNLVQDPCKAP</sequence>
<gene>
    <name evidence="2" type="ORF">ZT1E4_G6342</name>
</gene>
<reference evidence="3" key="1">
    <citation type="submission" date="2017-05" db="EMBL/GenBank/DDBJ databases">
        <authorList>
            <person name="Song R."/>
            <person name="Chenine A.L."/>
            <person name="Ruprecht R.M."/>
        </authorList>
    </citation>
    <scope>NUCLEOTIDE SEQUENCE [LARGE SCALE GENOMIC DNA]</scope>
</reference>
<organism evidence="2 3">
    <name type="scientific">Zymoseptoria tritici ST99CH_1E4</name>
    <dbReference type="NCBI Taxonomy" id="1276532"/>
    <lineage>
        <taxon>Eukaryota</taxon>
        <taxon>Fungi</taxon>
        <taxon>Dikarya</taxon>
        <taxon>Ascomycota</taxon>
        <taxon>Pezizomycotina</taxon>
        <taxon>Dothideomycetes</taxon>
        <taxon>Dothideomycetidae</taxon>
        <taxon>Mycosphaerellales</taxon>
        <taxon>Mycosphaerellaceae</taxon>
        <taxon>Zymoseptoria</taxon>
    </lineage>
</organism>
<dbReference type="Proteomes" id="UP000245764">
    <property type="component" value="Chromosome 5"/>
</dbReference>
<dbReference type="AlphaFoldDB" id="A0A2H1GHR0"/>
<dbReference type="EMBL" id="LT854257">
    <property type="protein sequence ID" value="SMR53067.1"/>
    <property type="molecule type" value="Genomic_DNA"/>
</dbReference>